<evidence type="ECO:0000256" key="1">
    <source>
        <dbReference type="SAM" id="MobiDB-lite"/>
    </source>
</evidence>
<dbReference type="AlphaFoldDB" id="A0A6J4SWL9"/>
<feature type="region of interest" description="Disordered" evidence="1">
    <location>
        <begin position="1"/>
        <end position="30"/>
    </location>
</feature>
<accession>A0A6J4SWL9</accession>
<proteinExistence type="predicted"/>
<feature type="compositionally biased region" description="Basic and acidic residues" evidence="1">
    <location>
        <begin position="7"/>
        <end position="16"/>
    </location>
</feature>
<evidence type="ECO:0000313" key="2">
    <source>
        <dbReference type="EMBL" id="CAA9507606.1"/>
    </source>
</evidence>
<reference evidence="2" key="1">
    <citation type="submission" date="2020-02" db="EMBL/GenBank/DDBJ databases">
        <authorList>
            <person name="Meier V. D."/>
        </authorList>
    </citation>
    <scope>NUCLEOTIDE SEQUENCE</scope>
    <source>
        <strain evidence="2">AVDCRST_MAG67</strain>
    </source>
</reference>
<gene>
    <name evidence="2" type="ORF">AVDCRST_MAG67-2531</name>
</gene>
<name>A0A6J4SWL9_9ACTN</name>
<protein>
    <submittedName>
        <fullName evidence="2">Uncharacterized protein</fullName>
    </submittedName>
</protein>
<sequence>MDAFAVRAEDHDRLDGTVHGPESVRCPDGELDGFSGLDRQVVSTEGRRCIA</sequence>
<dbReference type="EMBL" id="CADCVQ010000101">
    <property type="protein sequence ID" value="CAA9507606.1"/>
    <property type="molecule type" value="Genomic_DNA"/>
</dbReference>
<organism evidence="2">
    <name type="scientific">uncultured Solirubrobacteraceae bacterium</name>
    <dbReference type="NCBI Taxonomy" id="1162706"/>
    <lineage>
        <taxon>Bacteria</taxon>
        <taxon>Bacillati</taxon>
        <taxon>Actinomycetota</taxon>
        <taxon>Thermoleophilia</taxon>
        <taxon>Solirubrobacterales</taxon>
        <taxon>Solirubrobacteraceae</taxon>
        <taxon>environmental samples</taxon>
    </lineage>
</organism>